<gene>
    <name evidence="6" type="ORF">KVT40_006664</name>
</gene>
<reference evidence="6" key="1">
    <citation type="submission" date="2021-07" db="EMBL/GenBank/DDBJ databases">
        <title>Elsinoe batatas strain:CRI-CJ2 Genome sequencing and assembly.</title>
        <authorList>
            <person name="Huang L."/>
        </authorList>
    </citation>
    <scope>NUCLEOTIDE SEQUENCE</scope>
    <source>
        <strain evidence="6">CRI-CJ2</strain>
    </source>
</reference>
<dbReference type="PANTHER" id="PTHR46972">
    <property type="entry name" value="MONOOXYGENASE ASQM-RELATED"/>
    <property type="match status" value="1"/>
</dbReference>
<feature type="domain" description="FAD-binding" evidence="5">
    <location>
        <begin position="5"/>
        <end position="339"/>
    </location>
</feature>
<dbReference type="SUPFAM" id="SSF51905">
    <property type="entry name" value="FAD/NAD(P)-binding domain"/>
    <property type="match status" value="1"/>
</dbReference>
<name>A0A8K0PF56_9PEZI</name>
<dbReference type="EMBL" id="JAESVG020000008">
    <property type="protein sequence ID" value="KAG8624913.1"/>
    <property type="molecule type" value="Genomic_DNA"/>
</dbReference>
<keyword evidence="1" id="KW-0285">Flavoprotein</keyword>
<dbReference type="Proteomes" id="UP000809789">
    <property type="component" value="Unassembled WGS sequence"/>
</dbReference>
<keyword evidence="7" id="KW-1185">Reference proteome</keyword>
<dbReference type="InterPro" id="IPR036188">
    <property type="entry name" value="FAD/NAD-bd_sf"/>
</dbReference>
<keyword evidence="2" id="KW-0274">FAD</keyword>
<dbReference type="InterPro" id="IPR002938">
    <property type="entry name" value="FAD-bd"/>
</dbReference>
<keyword evidence="4" id="KW-0503">Monooxygenase</keyword>
<protein>
    <recommendedName>
        <fullName evidence="5">FAD-binding domain-containing protein</fullName>
    </recommendedName>
</protein>
<dbReference type="PRINTS" id="PR00420">
    <property type="entry name" value="RNGMNOXGNASE"/>
</dbReference>
<evidence type="ECO:0000313" key="6">
    <source>
        <dbReference type="EMBL" id="KAG8624913.1"/>
    </source>
</evidence>
<dbReference type="PANTHER" id="PTHR46972:SF1">
    <property type="entry name" value="FAD DEPENDENT OXIDOREDUCTASE DOMAIN-CONTAINING PROTEIN"/>
    <property type="match status" value="1"/>
</dbReference>
<dbReference type="AlphaFoldDB" id="A0A8K0PF56"/>
<evidence type="ECO:0000256" key="1">
    <source>
        <dbReference type="ARBA" id="ARBA00022630"/>
    </source>
</evidence>
<accession>A0A8K0PF56</accession>
<dbReference type="OrthoDB" id="655030at2759"/>
<dbReference type="GO" id="GO:0004497">
    <property type="term" value="F:monooxygenase activity"/>
    <property type="evidence" value="ECO:0007669"/>
    <property type="project" value="UniProtKB-KW"/>
</dbReference>
<evidence type="ECO:0000313" key="7">
    <source>
        <dbReference type="Proteomes" id="UP000809789"/>
    </source>
</evidence>
<dbReference type="Gene3D" id="3.50.50.60">
    <property type="entry name" value="FAD/NAD(P)-binding domain"/>
    <property type="match status" value="1"/>
</dbReference>
<evidence type="ECO:0000256" key="2">
    <source>
        <dbReference type="ARBA" id="ARBA00022827"/>
    </source>
</evidence>
<dbReference type="Pfam" id="PF01494">
    <property type="entry name" value="FAD_binding_3"/>
    <property type="match status" value="1"/>
</dbReference>
<organism evidence="6 7">
    <name type="scientific">Elsinoe batatas</name>
    <dbReference type="NCBI Taxonomy" id="2601811"/>
    <lineage>
        <taxon>Eukaryota</taxon>
        <taxon>Fungi</taxon>
        <taxon>Dikarya</taxon>
        <taxon>Ascomycota</taxon>
        <taxon>Pezizomycotina</taxon>
        <taxon>Dothideomycetes</taxon>
        <taxon>Dothideomycetidae</taxon>
        <taxon>Myriangiales</taxon>
        <taxon>Elsinoaceae</taxon>
        <taxon>Elsinoe</taxon>
    </lineage>
</organism>
<sequence length="434" mass="47700">MSPLKIAIVGAGPAGCTLALILHNAGIQVTIFEGEASPDFRNQGGTLDLHEDTGLLAMKRAGVYDAFTKQCRYDGEAMVVCNKYLRRYLNMGGATADTSRGRPEIDRSALRQILFSALPNGTVQWNHRLRRVDDSDPANLILHFDSASTESGFTLLVGADGAWSKVRPLLTTMRPFYAGMSMVRYTIPNLASHPDLNTLINRGSVFAFSDQKAITVQQIGDGSASVSAVRLTPEDFTKNPPFDLSDGKASKIHALADFADWDHRLRKLLEVASEENIWYGNIYSLPPGTRWAHRPGVTLVGDAAHVLVPWAGEGVNLSLQDSVKLADAIIAANKTAGEKGTVNAEVLSREVKGYEEDMFVRAEKTSKLSFEMMNCMFYETGAPDLTVQKYVALAVSDAAPWWASWALGYLAKGYFNWFRWWYPGLGDIHTKKTA</sequence>
<evidence type="ECO:0000256" key="3">
    <source>
        <dbReference type="ARBA" id="ARBA00023002"/>
    </source>
</evidence>
<proteinExistence type="predicted"/>
<evidence type="ECO:0000256" key="4">
    <source>
        <dbReference type="ARBA" id="ARBA00023033"/>
    </source>
</evidence>
<evidence type="ECO:0000259" key="5">
    <source>
        <dbReference type="Pfam" id="PF01494"/>
    </source>
</evidence>
<dbReference type="GO" id="GO:0071949">
    <property type="term" value="F:FAD binding"/>
    <property type="evidence" value="ECO:0007669"/>
    <property type="project" value="InterPro"/>
</dbReference>
<keyword evidence="3" id="KW-0560">Oxidoreductase</keyword>
<comment type="caution">
    <text evidence="6">The sequence shown here is derived from an EMBL/GenBank/DDBJ whole genome shotgun (WGS) entry which is preliminary data.</text>
</comment>